<dbReference type="Proteomes" id="UP000182241">
    <property type="component" value="Unassembled WGS sequence"/>
</dbReference>
<sequence>MNLVGISSFGDVLGQAGGVSAAATSFATASATATAAAAAVTPPGNDLDSARATAQQGVTTANFISVLGMGIEQLAERAAETTTDTVTQQALQAFGAAAVLA</sequence>
<protein>
    <submittedName>
        <fullName evidence="1">Uncharacterized protein</fullName>
    </submittedName>
</protein>
<name>A0A1H4VIH2_TSUTY</name>
<evidence type="ECO:0000313" key="1">
    <source>
        <dbReference type="EMBL" id="SEC80271.1"/>
    </source>
</evidence>
<organism evidence="1 2">
    <name type="scientific">Tsukamurella tyrosinosolvens</name>
    <dbReference type="NCBI Taxonomy" id="57704"/>
    <lineage>
        <taxon>Bacteria</taxon>
        <taxon>Bacillati</taxon>
        <taxon>Actinomycetota</taxon>
        <taxon>Actinomycetes</taxon>
        <taxon>Mycobacteriales</taxon>
        <taxon>Tsukamurellaceae</taxon>
        <taxon>Tsukamurella</taxon>
    </lineage>
</organism>
<dbReference type="RefSeq" id="WP_068742782.1">
    <property type="nucleotide sequence ID" value="NZ_FNSA01000003.1"/>
</dbReference>
<gene>
    <name evidence="1" type="ORF">SAMN04489793_3226</name>
</gene>
<dbReference type="STRING" id="57704.SAMN04489793_3226"/>
<evidence type="ECO:0000313" key="2">
    <source>
        <dbReference type="Proteomes" id="UP000182241"/>
    </source>
</evidence>
<accession>A0A1H4VIH2</accession>
<dbReference type="EMBL" id="FNSA01000003">
    <property type="protein sequence ID" value="SEC80271.1"/>
    <property type="molecule type" value="Genomic_DNA"/>
</dbReference>
<keyword evidence="2" id="KW-1185">Reference proteome</keyword>
<dbReference type="AlphaFoldDB" id="A0A1H4VIH2"/>
<reference evidence="2" key="1">
    <citation type="submission" date="2016-10" db="EMBL/GenBank/DDBJ databases">
        <authorList>
            <person name="Varghese N."/>
            <person name="Submissions S."/>
        </authorList>
    </citation>
    <scope>NUCLEOTIDE SEQUENCE [LARGE SCALE GENOMIC DNA]</scope>
    <source>
        <strain evidence="2">DSM 44234</strain>
    </source>
</reference>
<proteinExistence type="predicted"/>
<dbReference type="OrthoDB" id="4641498at2"/>